<dbReference type="AlphaFoldDB" id="A0A1T4YRE9"/>
<organism evidence="1 2">
    <name type="scientific">Prosthecobacter debontii</name>
    <dbReference type="NCBI Taxonomy" id="48467"/>
    <lineage>
        <taxon>Bacteria</taxon>
        <taxon>Pseudomonadati</taxon>
        <taxon>Verrucomicrobiota</taxon>
        <taxon>Verrucomicrobiia</taxon>
        <taxon>Verrucomicrobiales</taxon>
        <taxon>Verrucomicrobiaceae</taxon>
        <taxon>Prosthecobacter</taxon>
    </lineage>
</organism>
<name>A0A1T4YRE9_9BACT</name>
<evidence type="ECO:0000313" key="2">
    <source>
        <dbReference type="Proteomes" id="UP000190774"/>
    </source>
</evidence>
<dbReference type="Proteomes" id="UP000190774">
    <property type="component" value="Unassembled WGS sequence"/>
</dbReference>
<keyword evidence="2" id="KW-1185">Reference proteome</keyword>
<reference evidence="2" key="1">
    <citation type="submission" date="2017-02" db="EMBL/GenBank/DDBJ databases">
        <authorList>
            <person name="Varghese N."/>
            <person name="Submissions S."/>
        </authorList>
    </citation>
    <scope>NUCLEOTIDE SEQUENCE [LARGE SCALE GENOMIC DNA]</scope>
    <source>
        <strain evidence="2">ATCC 700200</strain>
    </source>
</reference>
<dbReference type="STRING" id="48467.SAMN02745166_03999"/>
<sequence length="45" mass="5168">MAKTNGHGNPDWTREETILALALYVQLGERECLQSTPLFKSYQRT</sequence>
<evidence type="ECO:0000313" key="1">
    <source>
        <dbReference type="EMBL" id="SKB04168.1"/>
    </source>
</evidence>
<gene>
    <name evidence="1" type="ORF">SAMN02745166_03999</name>
</gene>
<proteinExistence type="predicted"/>
<protein>
    <submittedName>
        <fullName evidence="1">Uncharacterized protein</fullName>
    </submittedName>
</protein>
<dbReference type="EMBL" id="FUYE01000016">
    <property type="protein sequence ID" value="SKB04168.1"/>
    <property type="molecule type" value="Genomic_DNA"/>
</dbReference>
<accession>A0A1T4YRE9</accession>